<dbReference type="EMBL" id="MT145145">
    <property type="protein sequence ID" value="QJI04068.1"/>
    <property type="molecule type" value="Genomic_DNA"/>
</dbReference>
<evidence type="ECO:0000313" key="1">
    <source>
        <dbReference type="EMBL" id="QJA55270.1"/>
    </source>
</evidence>
<sequence>MKPEEAITVLHEDLGADVYDNHPYFYQAQKLGIEALKIILRCRNDEDINLDNPLPGERTD</sequence>
<dbReference type="AlphaFoldDB" id="A0A6H2A748"/>
<evidence type="ECO:0000313" key="2">
    <source>
        <dbReference type="EMBL" id="QJI04068.1"/>
    </source>
</evidence>
<accession>A0A6H2A748</accession>
<dbReference type="EMBL" id="MT144583">
    <property type="protein sequence ID" value="QJA55270.1"/>
    <property type="molecule type" value="Genomic_DNA"/>
</dbReference>
<gene>
    <name evidence="1" type="ORF">TM448A08465_0007</name>
    <name evidence="2" type="ORF">TM448B05995_0004</name>
</gene>
<name>A0A6H2A748_9ZZZZ</name>
<organism evidence="1">
    <name type="scientific">viral metagenome</name>
    <dbReference type="NCBI Taxonomy" id="1070528"/>
    <lineage>
        <taxon>unclassified sequences</taxon>
        <taxon>metagenomes</taxon>
        <taxon>organismal metagenomes</taxon>
    </lineage>
</organism>
<proteinExistence type="predicted"/>
<reference evidence="1" key="1">
    <citation type="submission" date="2020-03" db="EMBL/GenBank/DDBJ databases">
        <title>The deep terrestrial virosphere.</title>
        <authorList>
            <person name="Holmfeldt K."/>
            <person name="Nilsson E."/>
            <person name="Simone D."/>
            <person name="Lopez-Fernandez M."/>
            <person name="Wu X."/>
            <person name="de Brujin I."/>
            <person name="Lundin D."/>
            <person name="Andersson A."/>
            <person name="Bertilsson S."/>
            <person name="Dopson M."/>
        </authorList>
    </citation>
    <scope>NUCLEOTIDE SEQUENCE</scope>
    <source>
        <strain evidence="1">TM448A08465</strain>
        <strain evidence="2">TM448B05995</strain>
    </source>
</reference>
<protein>
    <submittedName>
        <fullName evidence="1">Uncharacterized protein</fullName>
    </submittedName>
</protein>